<feature type="transmembrane region" description="Helical" evidence="1">
    <location>
        <begin position="92"/>
        <end position="116"/>
    </location>
</feature>
<dbReference type="AlphaFoldDB" id="A0AAW5B5W1"/>
<sequence>MGFIVYVGIKFQVWLEEKASMNFDIMPIVLYGIIFPIVIGVLLRLPKLFIEIKQNKPWRFDWIRFVAIAIPTLFLIAMAILPYTAAAGIMKIPLIIMEGTPTIQVVAGIVLGYTLLDCLKE</sequence>
<keyword evidence="3" id="KW-1185">Reference proteome</keyword>
<proteinExistence type="predicted"/>
<keyword evidence="1" id="KW-0812">Transmembrane</keyword>
<feature type="transmembrane region" description="Helical" evidence="1">
    <location>
        <begin position="65"/>
        <end position="86"/>
    </location>
</feature>
<feature type="transmembrane region" description="Helical" evidence="1">
    <location>
        <begin position="25"/>
        <end position="45"/>
    </location>
</feature>
<evidence type="ECO:0000256" key="1">
    <source>
        <dbReference type="SAM" id="Phobius"/>
    </source>
</evidence>
<name>A0AAW5B5W1_9BACI</name>
<organism evidence="2 3">
    <name type="scientific">Oceanobacillus jordanicus</name>
    <dbReference type="NCBI Taxonomy" id="2867266"/>
    <lineage>
        <taxon>Bacteria</taxon>
        <taxon>Bacillati</taxon>
        <taxon>Bacillota</taxon>
        <taxon>Bacilli</taxon>
        <taxon>Bacillales</taxon>
        <taxon>Bacillaceae</taxon>
        <taxon>Oceanobacillus</taxon>
    </lineage>
</organism>
<dbReference type="EMBL" id="JAIFZM010000007">
    <property type="protein sequence ID" value="MCG3419413.1"/>
    <property type="molecule type" value="Genomic_DNA"/>
</dbReference>
<dbReference type="Proteomes" id="UP001199631">
    <property type="component" value="Unassembled WGS sequence"/>
</dbReference>
<dbReference type="RefSeq" id="WP_238019653.1">
    <property type="nucleotide sequence ID" value="NZ_JAIFZM010000007.1"/>
</dbReference>
<evidence type="ECO:0000313" key="3">
    <source>
        <dbReference type="Proteomes" id="UP001199631"/>
    </source>
</evidence>
<evidence type="ECO:0000313" key="2">
    <source>
        <dbReference type="EMBL" id="MCG3419413.1"/>
    </source>
</evidence>
<reference evidence="2 3" key="1">
    <citation type="journal article" date="2022" name="Evol. Bioinform. Online">
        <title>Draft Genome Sequence of Oceanobacillus jordanicus Strain GSFE11, a Halotolerant Plant Growth-Promoting Bacterial Endophyte Isolated From the Jordan Valley.</title>
        <authorList>
            <person name="Alhindi T."/>
            <person name="Albdaiwi R."/>
        </authorList>
    </citation>
    <scope>NUCLEOTIDE SEQUENCE [LARGE SCALE GENOMIC DNA]</scope>
    <source>
        <strain evidence="2 3">GSFE11</strain>
    </source>
</reference>
<keyword evidence="1" id="KW-0472">Membrane</keyword>
<protein>
    <submittedName>
        <fullName evidence="2">Uncharacterized protein</fullName>
    </submittedName>
</protein>
<keyword evidence="1" id="KW-1133">Transmembrane helix</keyword>
<gene>
    <name evidence="2" type="ORF">K3T81_09630</name>
</gene>
<comment type="caution">
    <text evidence="2">The sequence shown here is derived from an EMBL/GenBank/DDBJ whole genome shotgun (WGS) entry which is preliminary data.</text>
</comment>
<accession>A0AAW5B5W1</accession>